<proteinExistence type="predicted"/>
<gene>
    <name evidence="1" type="ORF">J42TS3_03720</name>
</gene>
<dbReference type="Proteomes" id="UP000679992">
    <property type="component" value="Unassembled WGS sequence"/>
</dbReference>
<comment type="caution">
    <text evidence="1">The sequence shown here is derived from an EMBL/GenBank/DDBJ whole genome shotgun (WGS) entry which is preliminary data.</text>
</comment>
<sequence length="54" mass="5911">MGFKEAEAPDIVPTVQITVEPTVIFRPDGQNSKLTVKPPSNFKVLAGIRPFSQN</sequence>
<evidence type="ECO:0000313" key="1">
    <source>
        <dbReference type="EMBL" id="GIP51337.1"/>
    </source>
</evidence>
<dbReference type="EMBL" id="BOSL01000001">
    <property type="protein sequence ID" value="GIP51337.1"/>
    <property type="molecule type" value="Genomic_DNA"/>
</dbReference>
<accession>A0ABQ4M5V1</accession>
<reference evidence="1 2" key="1">
    <citation type="submission" date="2021-03" db="EMBL/GenBank/DDBJ databases">
        <title>Antimicrobial resistance genes in bacteria isolated from Japanese honey, and their potential for conferring macrolide and lincosamide resistance in the American foulbrood pathogen Paenibacillus larvae.</title>
        <authorList>
            <person name="Okamoto M."/>
            <person name="Kumagai M."/>
            <person name="Kanamori H."/>
            <person name="Takamatsu D."/>
        </authorList>
    </citation>
    <scope>NUCLEOTIDE SEQUENCE [LARGE SCALE GENOMIC DNA]</scope>
    <source>
        <strain evidence="1 2">J42TS3</strain>
    </source>
</reference>
<name>A0ABQ4M5V1_9BACL</name>
<protein>
    <submittedName>
        <fullName evidence="1">Uncharacterized protein</fullName>
    </submittedName>
</protein>
<organism evidence="1 2">
    <name type="scientific">Paenibacillus vini</name>
    <dbReference type="NCBI Taxonomy" id="1476024"/>
    <lineage>
        <taxon>Bacteria</taxon>
        <taxon>Bacillati</taxon>
        <taxon>Bacillota</taxon>
        <taxon>Bacilli</taxon>
        <taxon>Bacillales</taxon>
        <taxon>Paenibacillaceae</taxon>
        <taxon>Paenibacillus</taxon>
    </lineage>
</organism>
<keyword evidence="2" id="KW-1185">Reference proteome</keyword>
<evidence type="ECO:0000313" key="2">
    <source>
        <dbReference type="Proteomes" id="UP000679992"/>
    </source>
</evidence>